<dbReference type="GO" id="GO:0005886">
    <property type="term" value="C:plasma membrane"/>
    <property type="evidence" value="ECO:0007669"/>
    <property type="project" value="UniProtKB-SubCell"/>
</dbReference>
<reference evidence="15 16" key="1">
    <citation type="submission" date="2017-10" db="EMBL/GenBank/DDBJ databases">
        <title>Sequencing the genomes of 1000 actinobacteria strains.</title>
        <authorList>
            <person name="Klenk H.-P."/>
        </authorList>
    </citation>
    <scope>NUCLEOTIDE SEQUENCE [LARGE SCALE GENOMIC DNA]</scope>
    <source>
        <strain evidence="15 16">DSM 21801</strain>
    </source>
</reference>
<dbReference type="CDD" id="cd00082">
    <property type="entry name" value="HisKA"/>
    <property type="match status" value="1"/>
</dbReference>
<dbReference type="PANTHER" id="PTHR45436">
    <property type="entry name" value="SENSOR HISTIDINE KINASE YKOH"/>
    <property type="match status" value="1"/>
</dbReference>
<dbReference type="PROSITE" id="PS50885">
    <property type="entry name" value="HAMP"/>
    <property type="match status" value="1"/>
</dbReference>
<evidence type="ECO:0000256" key="4">
    <source>
        <dbReference type="ARBA" id="ARBA00022553"/>
    </source>
</evidence>
<keyword evidence="9" id="KW-0902">Two-component regulatory system</keyword>
<evidence type="ECO:0000256" key="9">
    <source>
        <dbReference type="ARBA" id="ARBA00023012"/>
    </source>
</evidence>
<dbReference type="Pfam" id="PF02518">
    <property type="entry name" value="HATPase_c"/>
    <property type="match status" value="1"/>
</dbReference>
<comment type="catalytic activity">
    <reaction evidence="1">
        <text>ATP + protein L-histidine = ADP + protein N-phospho-L-histidine.</text>
        <dbReference type="EC" id="2.7.13.3"/>
    </reaction>
</comment>
<dbReference type="Gene3D" id="6.10.340.10">
    <property type="match status" value="1"/>
</dbReference>
<dbReference type="InterPro" id="IPR050428">
    <property type="entry name" value="TCS_sensor_his_kinase"/>
</dbReference>
<dbReference type="PRINTS" id="PR00344">
    <property type="entry name" value="BCTRLSENSOR"/>
</dbReference>
<dbReference type="SMART" id="SM00388">
    <property type="entry name" value="HisKA"/>
    <property type="match status" value="1"/>
</dbReference>
<dbReference type="InterPro" id="IPR036890">
    <property type="entry name" value="HATPase_C_sf"/>
</dbReference>
<evidence type="ECO:0000256" key="6">
    <source>
        <dbReference type="ARBA" id="ARBA00022692"/>
    </source>
</evidence>
<dbReference type="InterPro" id="IPR036097">
    <property type="entry name" value="HisK_dim/P_sf"/>
</dbReference>
<proteinExistence type="predicted"/>
<dbReference type="Proteomes" id="UP000224915">
    <property type="component" value="Unassembled WGS sequence"/>
</dbReference>
<evidence type="ECO:0000259" key="14">
    <source>
        <dbReference type="PROSITE" id="PS50885"/>
    </source>
</evidence>
<keyword evidence="4" id="KW-0597">Phosphoprotein</keyword>
<dbReference type="EC" id="2.7.13.3" evidence="3"/>
<dbReference type="InterPro" id="IPR005467">
    <property type="entry name" value="His_kinase_dom"/>
</dbReference>
<keyword evidence="6 12" id="KW-0812">Transmembrane</keyword>
<accession>A0A2A9CYQ9</accession>
<name>A0A2A9CYQ9_9MICO</name>
<comment type="subcellular location">
    <subcellularLocation>
        <location evidence="2">Cell membrane</location>
    </subcellularLocation>
</comment>
<keyword evidence="5" id="KW-0808">Transferase</keyword>
<dbReference type="Pfam" id="PF00672">
    <property type="entry name" value="HAMP"/>
    <property type="match status" value="1"/>
</dbReference>
<evidence type="ECO:0000313" key="16">
    <source>
        <dbReference type="Proteomes" id="UP000224915"/>
    </source>
</evidence>
<dbReference type="InterPro" id="IPR003594">
    <property type="entry name" value="HATPase_dom"/>
</dbReference>
<protein>
    <recommendedName>
        <fullName evidence="3">histidine kinase</fullName>
        <ecNumber evidence="3">2.7.13.3</ecNumber>
    </recommendedName>
</protein>
<dbReference type="SMART" id="SM00304">
    <property type="entry name" value="HAMP"/>
    <property type="match status" value="1"/>
</dbReference>
<dbReference type="GO" id="GO:0000155">
    <property type="term" value="F:phosphorelay sensor kinase activity"/>
    <property type="evidence" value="ECO:0007669"/>
    <property type="project" value="InterPro"/>
</dbReference>
<dbReference type="InterPro" id="IPR003661">
    <property type="entry name" value="HisK_dim/P_dom"/>
</dbReference>
<dbReference type="EMBL" id="PDJD01000001">
    <property type="protein sequence ID" value="PFG18719.1"/>
    <property type="molecule type" value="Genomic_DNA"/>
</dbReference>
<organism evidence="15 16">
    <name type="scientific">Serinibacter salmoneus</name>
    <dbReference type="NCBI Taxonomy" id="556530"/>
    <lineage>
        <taxon>Bacteria</taxon>
        <taxon>Bacillati</taxon>
        <taxon>Actinomycetota</taxon>
        <taxon>Actinomycetes</taxon>
        <taxon>Micrococcales</taxon>
        <taxon>Beutenbergiaceae</taxon>
        <taxon>Serinibacter</taxon>
    </lineage>
</organism>
<dbReference type="PANTHER" id="PTHR45436:SF5">
    <property type="entry name" value="SENSOR HISTIDINE KINASE TRCS"/>
    <property type="match status" value="1"/>
</dbReference>
<keyword evidence="8 12" id="KW-1133">Transmembrane helix</keyword>
<evidence type="ECO:0000256" key="3">
    <source>
        <dbReference type="ARBA" id="ARBA00012438"/>
    </source>
</evidence>
<feature type="region of interest" description="Disordered" evidence="11">
    <location>
        <begin position="470"/>
        <end position="498"/>
    </location>
</feature>
<evidence type="ECO:0000256" key="7">
    <source>
        <dbReference type="ARBA" id="ARBA00022777"/>
    </source>
</evidence>
<sequence length="498" mass="50530">MGRTPTLRGKLTLVTAGALAVALAVGAAVLVALLQAARISALDGVVTQRAAVVATLVATDRMPQTLDSQFGEVVQVLDAQGSVVATTSNASLTLPAVTPEVALHLVAASVDEAGGPSGAGVDGAAGIEDAVTVVRADSPYGGASRVAGVAVPSPDGARLVVAATPLRDVAETVRTLVVAFLLVVPVLVAGLAAGVWHVLGRALRPVEDLRVAADAVASSGGAGVLPVPESGELAALATTLNAMLTRLDEAAAASRAAAERERVAADGARRAAQRQRDFVADAAHELRSPIASLSAELEVAQQHPQAYPREELVADLAADVARMRVLVEDLLLLARVGVRPLASRELDLAEVARGAVRGVAGEVAVPVVGAGSARGDRDASDRVLRNLVANALRHATGGAGGASGVEVVVADGLVNVIDDGIGIPPGERERVFERFVRLEEARERDAGGSGLGLAIARELAREMGGDVVLRGRPDGESGLCAQLRLPSGGEGRSTPPQR</sequence>
<feature type="domain" description="HAMP" evidence="14">
    <location>
        <begin position="200"/>
        <end position="252"/>
    </location>
</feature>
<dbReference type="Gene3D" id="3.30.565.10">
    <property type="entry name" value="Histidine kinase-like ATPase, C-terminal domain"/>
    <property type="match status" value="1"/>
</dbReference>
<dbReference type="Pfam" id="PF00512">
    <property type="entry name" value="HisKA"/>
    <property type="match status" value="1"/>
</dbReference>
<evidence type="ECO:0000256" key="1">
    <source>
        <dbReference type="ARBA" id="ARBA00000085"/>
    </source>
</evidence>
<keyword evidence="16" id="KW-1185">Reference proteome</keyword>
<dbReference type="SUPFAM" id="SSF55874">
    <property type="entry name" value="ATPase domain of HSP90 chaperone/DNA topoisomerase II/histidine kinase"/>
    <property type="match status" value="1"/>
</dbReference>
<evidence type="ECO:0000313" key="15">
    <source>
        <dbReference type="EMBL" id="PFG18719.1"/>
    </source>
</evidence>
<evidence type="ECO:0000256" key="5">
    <source>
        <dbReference type="ARBA" id="ARBA00022679"/>
    </source>
</evidence>
<dbReference type="AlphaFoldDB" id="A0A2A9CYQ9"/>
<evidence type="ECO:0000256" key="12">
    <source>
        <dbReference type="SAM" id="Phobius"/>
    </source>
</evidence>
<dbReference type="OrthoDB" id="9786919at2"/>
<dbReference type="InterPro" id="IPR004358">
    <property type="entry name" value="Sig_transdc_His_kin-like_C"/>
</dbReference>
<keyword evidence="7 15" id="KW-0418">Kinase</keyword>
<feature type="transmembrane region" description="Helical" evidence="12">
    <location>
        <begin position="12"/>
        <end position="34"/>
    </location>
</feature>
<comment type="caution">
    <text evidence="15">The sequence shown here is derived from an EMBL/GenBank/DDBJ whole genome shotgun (WGS) entry which is preliminary data.</text>
</comment>
<dbReference type="RefSeq" id="WP_098467960.1">
    <property type="nucleotide sequence ID" value="NZ_PDJD01000001.1"/>
</dbReference>
<evidence type="ECO:0000256" key="10">
    <source>
        <dbReference type="ARBA" id="ARBA00023136"/>
    </source>
</evidence>
<dbReference type="SMART" id="SM00387">
    <property type="entry name" value="HATPase_c"/>
    <property type="match status" value="1"/>
</dbReference>
<keyword evidence="10 12" id="KW-0472">Membrane</keyword>
<feature type="domain" description="Histidine kinase" evidence="13">
    <location>
        <begin position="281"/>
        <end position="489"/>
    </location>
</feature>
<dbReference type="SUPFAM" id="SSF47384">
    <property type="entry name" value="Homodimeric domain of signal transducing histidine kinase"/>
    <property type="match status" value="1"/>
</dbReference>
<dbReference type="CDD" id="cd00075">
    <property type="entry name" value="HATPase"/>
    <property type="match status" value="1"/>
</dbReference>
<dbReference type="PROSITE" id="PS50109">
    <property type="entry name" value="HIS_KIN"/>
    <property type="match status" value="1"/>
</dbReference>
<dbReference type="InterPro" id="IPR003660">
    <property type="entry name" value="HAMP_dom"/>
</dbReference>
<gene>
    <name evidence="15" type="ORF">ATL40_0262</name>
</gene>
<dbReference type="Gene3D" id="1.10.287.130">
    <property type="match status" value="1"/>
</dbReference>
<evidence type="ECO:0000256" key="2">
    <source>
        <dbReference type="ARBA" id="ARBA00004236"/>
    </source>
</evidence>
<evidence type="ECO:0000256" key="8">
    <source>
        <dbReference type="ARBA" id="ARBA00022989"/>
    </source>
</evidence>
<evidence type="ECO:0000256" key="11">
    <source>
        <dbReference type="SAM" id="MobiDB-lite"/>
    </source>
</evidence>
<evidence type="ECO:0000259" key="13">
    <source>
        <dbReference type="PROSITE" id="PS50109"/>
    </source>
</evidence>
<feature type="transmembrane region" description="Helical" evidence="12">
    <location>
        <begin position="176"/>
        <end position="199"/>
    </location>
</feature>